<gene>
    <name evidence="6" type="ORF">AB8O55_03065</name>
</gene>
<dbReference type="PROSITE" id="PS50977">
    <property type="entry name" value="HTH_TETR_2"/>
    <property type="match status" value="1"/>
</dbReference>
<dbReference type="EMBL" id="JBGEHV010000003">
    <property type="protein sequence ID" value="MEY8038366.1"/>
    <property type="molecule type" value="Genomic_DNA"/>
</dbReference>
<feature type="domain" description="HTH tetR-type" evidence="5">
    <location>
        <begin position="3"/>
        <end position="63"/>
    </location>
</feature>
<evidence type="ECO:0000259" key="5">
    <source>
        <dbReference type="PROSITE" id="PS50977"/>
    </source>
</evidence>
<protein>
    <submittedName>
        <fullName evidence="6">TetR/AcrR family transcriptional regulator</fullName>
    </submittedName>
</protein>
<evidence type="ECO:0000313" key="7">
    <source>
        <dbReference type="Proteomes" id="UP001564626"/>
    </source>
</evidence>
<evidence type="ECO:0000256" key="2">
    <source>
        <dbReference type="ARBA" id="ARBA00023125"/>
    </source>
</evidence>
<keyword evidence="2 4" id="KW-0238">DNA-binding</keyword>
<dbReference type="Pfam" id="PF17937">
    <property type="entry name" value="TetR_C_28"/>
    <property type="match status" value="1"/>
</dbReference>
<organism evidence="6 7">
    <name type="scientific">Saccharopolyspora cebuensis</name>
    <dbReference type="NCBI Taxonomy" id="418759"/>
    <lineage>
        <taxon>Bacteria</taxon>
        <taxon>Bacillati</taxon>
        <taxon>Actinomycetota</taxon>
        <taxon>Actinomycetes</taxon>
        <taxon>Pseudonocardiales</taxon>
        <taxon>Pseudonocardiaceae</taxon>
        <taxon>Saccharopolyspora</taxon>
    </lineage>
</organism>
<dbReference type="PANTHER" id="PTHR30055">
    <property type="entry name" value="HTH-TYPE TRANSCRIPTIONAL REGULATOR RUTR"/>
    <property type="match status" value="1"/>
</dbReference>
<feature type="DNA-binding region" description="H-T-H motif" evidence="4">
    <location>
        <begin position="26"/>
        <end position="45"/>
    </location>
</feature>
<evidence type="ECO:0000256" key="4">
    <source>
        <dbReference type="PROSITE-ProRule" id="PRU00335"/>
    </source>
</evidence>
<dbReference type="InterPro" id="IPR001647">
    <property type="entry name" value="HTH_TetR"/>
</dbReference>
<dbReference type="Pfam" id="PF00440">
    <property type="entry name" value="TetR_N"/>
    <property type="match status" value="1"/>
</dbReference>
<name>A0ABV4CET6_9PSEU</name>
<dbReference type="Gene3D" id="1.10.357.10">
    <property type="entry name" value="Tetracycline Repressor, domain 2"/>
    <property type="match status" value="1"/>
</dbReference>
<proteinExistence type="predicted"/>
<dbReference type="PANTHER" id="PTHR30055:SF234">
    <property type="entry name" value="HTH-TYPE TRANSCRIPTIONAL REGULATOR BETI"/>
    <property type="match status" value="1"/>
</dbReference>
<keyword evidence="3" id="KW-0804">Transcription</keyword>
<dbReference type="SUPFAM" id="SSF46689">
    <property type="entry name" value="Homeodomain-like"/>
    <property type="match status" value="1"/>
</dbReference>
<comment type="caution">
    <text evidence="6">The sequence shown here is derived from an EMBL/GenBank/DDBJ whole genome shotgun (WGS) entry which is preliminary data.</text>
</comment>
<keyword evidence="7" id="KW-1185">Reference proteome</keyword>
<evidence type="ECO:0000256" key="1">
    <source>
        <dbReference type="ARBA" id="ARBA00023015"/>
    </source>
</evidence>
<evidence type="ECO:0000313" key="6">
    <source>
        <dbReference type="EMBL" id="MEY8038366.1"/>
    </source>
</evidence>
<dbReference type="InterPro" id="IPR041479">
    <property type="entry name" value="TetR_CgmR_C"/>
</dbReference>
<evidence type="ECO:0000256" key="3">
    <source>
        <dbReference type="ARBA" id="ARBA00023163"/>
    </source>
</evidence>
<sequence>MATDTRDRILDALQDILVAKGAGAVTLESVAATAGVSKGGLLYHFRSKQAMLHGLVGRLAEEAAAEFAHAQEAGTDVVEYFLETSFPQSDKELALYWSVFAALRGADELGEEDAALLAGVFGQWSKLLTDYIGDPVLAEQVRLVGDGLYLSALAGLPRPDPELLRGVFQRLRDQVAQARS</sequence>
<dbReference type="InterPro" id="IPR009057">
    <property type="entry name" value="Homeodomain-like_sf"/>
</dbReference>
<dbReference type="Proteomes" id="UP001564626">
    <property type="component" value="Unassembled WGS sequence"/>
</dbReference>
<dbReference type="PRINTS" id="PR00455">
    <property type="entry name" value="HTHTETR"/>
</dbReference>
<keyword evidence="1" id="KW-0805">Transcription regulation</keyword>
<reference evidence="6 7" key="1">
    <citation type="submission" date="2024-08" db="EMBL/GenBank/DDBJ databases">
        <title>Genome mining of Saccharopolyspora cebuensis PGLac3 from Nigerian medicinal plant.</title>
        <authorList>
            <person name="Ezeobiora C.E."/>
            <person name="Igbokwe N.H."/>
            <person name="Amin D.H."/>
            <person name="Mendie U.E."/>
        </authorList>
    </citation>
    <scope>NUCLEOTIDE SEQUENCE [LARGE SCALE GENOMIC DNA]</scope>
    <source>
        <strain evidence="6 7">PGLac3</strain>
    </source>
</reference>
<accession>A0ABV4CET6</accession>
<dbReference type="InterPro" id="IPR050109">
    <property type="entry name" value="HTH-type_TetR-like_transc_reg"/>
</dbReference>
<dbReference type="RefSeq" id="WP_345355836.1">
    <property type="nucleotide sequence ID" value="NZ_BAABII010000002.1"/>
</dbReference>